<comment type="similarity">
    <text evidence="7">Belongs to the CobU/CobP family.</text>
</comment>
<feature type="binding site" evidence="19">
    <location>
        <position position="99"/>
    </location>
    <ligand>
        <name>GTP</name>
        <dbReference type="ChEBI" id="CHEBI:37565"/>
    </ligand>
</feature>
<reference evidence="20 21" key="1">
    <citation type="journal article" date="2017" name="BMC Genomics">
        <title>Genome sequencing of 39 Akkermansia muciniphila isolates reveals its population structure, genomic and functional diverisity, and global distribution in mammalian gut microbiotas.</title>
        <authorList>
            <person name="Guo X."/>
            <person name="Li S."/>
            <person name="Zhang J."/>
            <person name="Wu F."/>
            <person name="Li X."/>
            <person name="Wu D."/>
            <person name="Zhang M."/>
            <person name="Ou Z."/>
            <person name="Jie Z."/>
            <person name="Yan Q."/>
            <person name="Li P."/>
            <person name="Yi J."/>
            <person name="Peng Y."/>
        </authorList>
    </citation>
    <scope>NUCLEOTIDE SEQUENCE [LARGE SCALE GENOMIC DNA]</scope>
    <source>
        <strain evidence="20 21">GP24</strain>
    </source>
</reference>
<evidence type="ECO:0000256" key="19">
    <source>
        <dbReference type="PIRSR" id="PIRSR006135-2"/>
    </source>
</evidence>
<dbReference type="UniPathway" id="UPA00148">
    <property type="reaction ID" value="UER00236"/>
</dbReference>
<comment type="pathway">
    <text evidence="6">Cofactor biosynthesis; adenosylcobalamin biosynthesis; adenosylcobalamin from cob(II)yrinate a,c-diamide: step 5/7.</text>
</comment>
<dbReference type="GO" id="GO:0005524">
    <property type="term" value="F:ATP binding"/>
    <property type="evidence" value="ECO:0007669"/>
    <property type="project" value="UniProtKB-KW"/>
</dbReference>
<evidence type="ECO:0000313" key="20">
    <source>
        <dbReference type="EMBL" id="PNC17556.1"/>
    </source>
</evidence>
<evidence type="ECO:0000256" key="17">
    <source>
        <dbReference type="ARBA" id="ARBA00030571"/>
    </source>
</evidence>
<dbReference type="Gene3D" id="3.40.50.300">
    <property type="entry name" value="P-loop containing nucleotide triphosphate hydrolases"/>
    <property type="match status" value="1"/>
</dbReference>
<dbReference type="OrthoDB" id="9799422at2"/>
<dbReference type="PIRSF" id="PIRSF006135">
    <property type="entry name" value="CobU"/>
    <property type="match status" value="1"/>
</dbReference>
<gene>
    <name evidence="20" type="ORF">CXU22_07310</name>
</gene>
<keyword evidence="15 19" id="KW-0342">GTP-binding</keyword>
<dbReference type="Pfam" id="PF02283">
    <property type="entry name" value="CobU"/>
    <property type="match status" value="1"/>
</dbReference>
<feature type="active site" description="GMP-histidine intermediate" evidence="18">
    <location>
        <position position="63"/>
    </location>
</feature>
<evidence type="ECO:0000256" key="6">
    <source>
        <dbReference type="ARBA" id="ARBA00005159"/>
    </source>
</evidence>
<evidence type="ECO:0000256" key="11">
    <source>
        <dbReference type="ARBA" id="ARBA00022679"/>
    </source>
</evidence>
<keyword evidence="13" id="KW-0418">Kinase</keyword>
<feature type="binding site" evidence="19">
    <location>
        <begin position="45"/>
        <end position="47"/>
    </location>
    <ligand>
        <name>GTP</name>
        <dbReference type="ChEBI" id="CHEBI:37565"/>
    </ligand>
</feature>
<feature type="binding site" evidence="19">
    <location>
        <begin position="64"/>
        <end position="67"/>
    </location>
    <ligand>
        <name>GTP</name>
        <dbReference type="ChEBI" id="CHEBI:37565"/>
    </ligand>
</feature>
<evidence type="ECO:0000256" key="10">
    <source>
        <dbReference type="ARBA" id="ARBA00022573"/>
    </source>
</evidence>
<dbReference type="PANTHER" id="PTHR34848">
    <property type="match status" value="1"/>
</dbReference>
<evidence type="ECO:0000256" key="8">
    <source>
        <dbReference type="ARBA" id="ARBA00012016"/>
    </source>
</evidence>
<proteinExistence type="inferred from homology"/>
<dbReference type="GO" id="GO:0009236">
    <property type="term" value="P:cobalamin biosynthetic process"/>
    <property type="evidence" value="ECO:0007669"/>
    <property type="project" value="UniProtKB-UniPathway"/>
</dbReference>
<sequence>MNATSPNTDANPARMTLVLGGIRSGKSQYAEQIAAGFGEKILYVATAEVWPGAGSMEYRVRKHRERRPASWLTLECPRHVAAAVRESGLLDQVDGVILECVTLLASNTLYAQKDPTDYEPFQKALIEEIEALKELIPHSPVPWVLVSSETGMGISQADAETRHYCDGLGIANQLLAKSADEVYFMVAGLPLTVKKR</sequence>
<dbReference type="CDD" id="cd00544">
    <property type="entry name" value="CobU"/>
    <property type="match status" value="1"/>
</dbReference>
<name>A0A2N8HCE6_9BACT</name>
<keyword evidence="10" id="KW-0169">Cobalamin biosynthesis</keyword>
<dbReference type="EMBL" id="PJKA01000012">
    <property type="protein sequence ID" value="PNC17556.1"/>
    <property type="molecule type" value="Genomic_DNA"/>
</dbReference>
<comment type="caution">
    <text evidence="20">The sequence shown here is derived from an EMBL/GenBank/DDBJ whole genome shotgun (WGS) entry which is preliminary data.</text>
</comment>
<dbReference type="InterPro" id="IPR003203">
    <property type="entry name" value="CobU/CobP"/>
</dbReference>
<feature type="binding site" evidence="19">
    <location>
        <position position="75"/>
    </location>
    <ligand>
        <name>GTP</name>
        <dbReference type="ChEBI" id="CHEBI:37565"/>
    </ligand>
</feature>
<comment type="catalytic activity">
    <reaction evidence="3">
        <text>adenosylcob(III)inamide + GTP = adenosylcob(III)inamide phosphate + GDP + H(+)</text>
        <dbReference type="Rhea" id="RHEA:15765"/>
        <dbReference type="ChEBI" id="CHEBI:2480"/>
        <dbReference type="ChEBI" id="CHEBI:15378"/>
        <dbReference type="ChEBI" id="CHEBI:37565"/>
        <dbReference type="ChEBI" id="CHEBI:58189"/>
        <dbReference type="ChEBI" id="CHEBI:58502"/>
        <dbReference type="EC" id="2.7.1.156"/>
    </reaction>
</comment>
<dbReference type="EC" id="2.7.7.62" evidence="9"/>
<dbReference type="AlphaFoldDB" id="A0A2N8HCE6"/>
<comment type="function">
    <text evidence="4">Catalyzes ATP-dependent phosphorylation of adenosylcobinamide and addition of GMP to adenosylcobinamide phosphate.</text>
</comment>
<evidence type="ECO:0000256" key="1">
    <source>
        <dbReference type="ARBA" id="ARBA00000312"/>
    </source>
</evidence>
<evidence type="ECO:0000256" key="4">
    <source>
        <dbReference type="ARBA" id="ARBA00003889"/>
    </source>
</evidence>
<protein>
    <recommendedName>
        <fullName evidence="16">Adenosylcobinamide kinase</fullName>
        <ecNumber evidence="8">2.7.1.156</ecNumber>
        <ecNumber evidence="9">2.7.7.62</ecNumber>
    </recommendedName>
    <alternativeName>
        <fullName evidence="17">Adenosylcobinamide-phosphate guanylyltransferase</fullName>
    </alternativeName>
</protein>
<evidence type="ECO:0000256" key="2">
    <source>
        <dbReference type="ARBA" id="ARBA00000711"/>
    </source>
</evidence>
<dbReference type="GO" id="GO:0005525">
    <property type="term" value="F:GTP binding"/>
    <property type="evidence" value="ECO:0007669"/>
    <property type="project" value="UniProtKB-KW"/>
</dbReference>
<keyword evidence="14" id="KW-0067">ATP-binding</keyword>
<keyword evidence="11" id="KW-0808">Transferase</keyword>
<evidence type="ECO:0000313" key="21">
    <source>
        <dbReference type="Proteomes" id="UP000236000"/>
    </source>
</evidence>
<evidence type="ECO:0000256" key="16">
    <source>
        <dbReference type="ARBA" id="ARBA00029570"/>
    </source>
</evidence>
<dbReference type="InterPro" id="IPR027417">
    <property type="entry name" value="P-loop_NTPase"/>
</dbReference>
<dbReference type="SUPFAM" id="SSF52540">
    <property type="entry name" value="P-loop containing nucleoside triphosphate hydrolases"/>
    <property type="match status" value="1"/>
</dbReference>
<feature type="binding site" evidence="19">
    <location>
        <begin position="20"/>
        <end position="27"/>
    </location>
    <ligand>
        <name>GTP</name>
        <dbReference type="ChEBI" id="CHEBI:37565"/>
    </ligand>
</feature>
<dbReference type="RefSeq" id="WP_102714068.1">
    <property type="nucleotide sequence ID" value="NZ_PJKA01000012.1"/>
</dbReference>
<comment type="pathway">
    <text evidence="5">Cofactor biosynthesis; adenosylcobalamin biosynthesis; adenosylcobalamin from cob(II)yrinate a,c-diamide: step 6/7.</text>
</comment>
<evidence type="ECO:0000256" key="7">
    <source>
        <dbReference type="ARBA" id="ARBA00007490"/>
    </source>
</evidence>
<evidence type="ECO:0000256" key="14">
    <source>
        <dbReference type="ARBA" id="ARBA00022840"/>
    </source>
</evidence>
<dbReference type="GO" id="GO:0043752">
    <property type="term" value="F:adenosylcobinamide kinase activity"/>
    <property type="evidence" value="ECO:0007669"/>
    <property type="project" value="UniProtKB-EC"/>
</dbReference>
<dbReference type="PANTHER" id="PTHR34848:SF1">
    <property type="entry name" value="BIFUNCTIONAL ADENOSYLCOBALAMIN BIOSYNTHESIS PROTEIN COBU"/>
    <property type="match status" value="1"/>
</dbReference>
<evidence type="ECO:0000256" key="12">
    <source>
        <dbReference type="ARBA" id="ARBA00022741"/>
    </source>
</evidence>
<dbReference type="EC" id="2.7.1.156" evidence="8"/>
<keyword evidence="12 19" id="KW-0547">Nucleotide-binding</keyword>
<evidence type="ECO:0000256" key="15">
    <source>
        <dbReference type="ARBA" id="ARBA00023134"/>
    </source>
</evidence>
<accession>A0A2N8HCE6</accession>
<evidence type="ECO:0000256" key="5">
    <source>
        <dbReference type="ARBA" id="ARBA00004692"/>
    </source>
</evidence>
<comment type="catalytic activity">
    <reaction evidence="1">
        <text>adenosylcob(III)inamide + ATP = adenosylcob(III)inamide phosphate + ADP + H(+)</text>
        <dbReference type="Rhea" id="RHEA:15769"/>
        <dbReference type="ChEBI" id="CHEBI:2480"/>
        <dbReference type="ChEBI" id="CHEBI:15378"/>
        <dbReference type="ChEBI" id="CHEBI:30616"/>
        <dbReference type="ChEBI" id="CHEBI:58502"/>
        <dbReference type="ChEBI" id="CHEBI:456216"/>
        <dbReference type="EC" id="2.7.1.156"/>
    </reaction>
</comment>
<evidence type="ECO:0000256" key="3">
    <source>
        <dbReference type="ARBA" id="ARBA00001522"/>
    </source>
</evidence>
<evidence type="ECO:0000256" key="9">
    <source>
        <dbReference type="ARBA" id="ARBA00012523"/>
    </source>
</evidence>
<evidence type="ECO:0000256" key="18">
    <source>
        <dbReference type="PIRSR" id="PIRSR006135-1"/>
    </source>
</evidence>
<dbReference type="GO" id="GO:0008820">
    <property type="term" value="F:cobinamide phosphate guanylyltransferase activity"/>
    <property type="evidence" value="ECO:0007669"/>
    <property type="project" value="UniProtKB-EC"/>
</dbReference>
<evidence type="ECO:0000256" key="13">
    <source>
        <dbReference type="ARBA" id="ARBA00022777"/>
    </source>
</evidence>
<dbReference type="Proteomes" id="UP000236000">
    <property type="component" value="Unassembled WGS sequence"/>
</dbReference>
<organism evidence="20 21">
    <name type="scientific">Akkermansia muciniphila</name>
    <dbReference type="NCBI Taxonomy" id="239935"/>
    <lineage>
        <taxon>Bacteria</taxon>
        <taxon>Pseudomonadati</taxon>
        <taxon>Verrucomicrobiota</taxon>
        <taxon>Verrucomicrobiia</taxon>
        <taxon>Verrucomicrobiales</taxon>
        <taxon>Akkermansiaceae</taxon>
        <taxon>Akkermansia</taxon>
    </lineage>
</organism>
<comment type="catalytic activity">
    <reaction evidence="2">
        <text>adenosylcob(III)inamide phosphate + GTP + H(+) = adenosylcob(III)inamide-GDP + diphosphate</text>
        <dbReference type="Rhea" id="RHEA:22712"/>
        <dbReference type="ChEBI" id="CHEBI:15378"/>
        <dbReference type="ChEBI" id="CHEBI:33019"/>
        <dbReference type="ChEBI" id="CHEBI:37565"/>
        <dbReference type="ChEBI" id="CHEBI:58502"/>
        <dbReference type="ChEBI" id="CHEBI:60487"/>
        <dbReference type="EC" id="2.7.7.62"/>
    </reaction>
</comment>